<gene>
    <name evidence="2" type="ORF">GGR44_002733</name>
</gene>
<evidence type="ECO:0000259" key="1">
    <source>
        <dbReference type="Pfam" id="PF10988"/>
    </source>
</evidence>
<dbReference type="InterPro" id="IPR021255">
    <property type="entry name" value="DUF2807"/>
</dbReference>
<evidence type="ECO:0000313" key="2">
    <source>
        <dbReference type="EMBL" id="MBB3983053.1"/>
    </source>
</evidence>
<comment type="caution">
    <text evidence="2">The sequence shown here is derived from an EMBL/GenBank/DDBJ whole genome shotgun (WGS) entry which is preliminary data.</text>
</comment>
<dbReference type="Gene3D" id="2.160.20.120">
    <property type="match status" value="1"/>
</dbReference>
<sequence>MPNRHFIRSFPLVALMLVVACSSGRETEEHGGAAPKNWSGLRDFDRIDLTGPDDVAVRQGRDFAVRAEGDPAAISQLEIRVVDGVLKIGREPRWNLGWSSDKGATIHVTMPAISGASLTGSGDLKVDRVDGKAMKAALTGSGNLTLGAVAVDLLQAELTGSGDIYAQGGAKSVEVSITGSGDFDGDALKAGGGKVEIMGSGNSRFASDGAVAISILGSGDANVKGKARCKADIMGSGEAHCAP</sequence>
<protein>
    <recommendedName>
        <fullName evidence="1">Putative auto-transporter adhesin head GIN domain-containing protein</fullName>
    </recommendedName>
</protein>
<dbReference type="Proteomes" id="UP000552757">
    <property type="component" value="Unassembled WGS sequence"/>
</dbReference>
<name>A0A7W6DNE1_9SPHN</name>
<dbReference type="RefSeq" id="WP_183956051.1">
    <property type="nucleotide sequence ID" value="NZ_JACIEB010000006.1"/>
</dbReference>
<proteinExistence type="predicted"/>
<accession>A0A7W6DNE1</accession>
<dbReference type="AlphaFoldDB" id="A0A7W6DNE1"/>
<dbReference type="Pfam" id="PF10988">
    <property type="entry name" value="DUF2807"/>
    <property type="match status" value="1"/>
</dbReference>
<feature type="domain" description="Putative auto-transporter adhesin head GIN" evidence="1">
    <location>
        <begin position="43"/>
        <end position="227"/>
    </location>
</feature>
<dbReference type="PROSITE" id="PS51257">
    <property type="entry name" value="PROKAR_LIPOPROTEIN"/>
    <property type="match status" value="1"/>
</dbReference>
<evidence type="ECO:0000313" key="3">
    <source>
        <dbReference type="Proteomes" id="UP000552757"/>
    </source>
</evidence>
<keyword evidence="3" id="KW-1185">Reference proteome</keyword>
<organism evidence="2 3">
    <name type="scientific">Sphingobium fontiphilum</name>
    <dbReference type="NCBI Taxonomy" id="944425"/>
    <lineage>
        <taxon>Bacteria</taxon>
        <taxon>Pseudomonadati</taxon>
        <taxon>Pseudomonadota</taxon>
        <taxon>Alphaproteobacteria</taxon>
        <taxon>Sphingomonadales</taxon>
        <taxon>Sphingomonadaceae</taxon>
        <taxon>Sphingobium</taxon>
    </lineage>
</organism>
<reference evidence="2 3" key="1">
    <citation type="submission" date="2020-08" db="EMBL/GenBank/DDBJ databases">
        <title>Genomic Encyclopedia of Type Strains, Phase IV (KMG-IV): sequencing the most valuable type-strain genomes for metagenomic binning, comparative biology and taxonomic classification.</title>
        <authorList>
            <person name="Goeker M."/>
        </authorList>
    </citation>
    <scope>NUCLEOTIDE SEQUENCE [LARGE SCALE GENOMIC DNA]</scope>
    <source>
        <strain evidence="2 3">DSM 29348</strain>
    </source>
</reference>
<dbReference type="EMBL" id="JACIEB010000006">
    <property type="protein sequence ID" value="MBB3983053.1"/>
    <property type="molecule type" value="Genomic_DNA"/>
</dbReference>